<reference evidence="7" key="1">
    <citation type="submission" date="2023-08" db="EMBL/GenBank/DDBJ databases">
        <authorList>
            <person name="Alioto T."/>
            <person name="Alioto T."/>
            <person name="Gomez Garrido J."/>
        </authorList>
    </citation>
    <scope>NUCLEOTIDE SEQUENCE</scope>
</reference>
<dbReference type="PANTHER" id="PTHR13072">
    <property type="entry name" value="DYNACTIN 6"/>
    <property type="match status" value="1"/>
</dbReference>
<keyword evidence="8" id="KW-1185">Reference proteome</keyword>
<evidence type="ECO:0000256" key="5">
    <source>
        <dbReference type="ARBA" id="ARBA00023212"/>
    </source>
</evidence>
<proteinExistence type="inferred from homology"/>
<dbReference type="GO" id="GO:0007052">
    <property type="term" value="P:mitotic spindle organization"/>
    <property type="evidence" value="ECO:0007669"/>
    <property type="project" value="TreeGrafter"/>
</dbReference>
<organism evidence="7 8">
    <name type="scientific">Octopus vulgaris</name>
    <name type="common">Common octopus</name>
    <dbReference type="NCBI Taxonomy" id="6645"/>
    <lineage>
        <taxon>Eukaryota</taxon>
        <taxon>Metazoa</taxon>
        <taxon>Spiralia</taxon>
        <taxon>Lophotrochozoa</taxon>
        <taxon>Mollusca</taxon>
        <taxon>Cephalopoda</taxon>
        <taxon>Coleoidea</taxon>
        <taxon>Octopodiformes</taxon>
        <taxon>Octopoda</taxon>
        <taxon>Incirrata</taxon>
        <taxon>Octopodidae</taxon>
        <taxon>Octopus</taxon>
    </lineage>
</organism>
<dbReference type="AlphaFoldDB" id="A0AA36BSS1"/>
<dbReference type="EMBL" id="OX597836">
    <property type="protein sequence ID" value="CAI9739227.1"/>
    <property type="molecule type" value="Genomic_DNA"/>
</dbReference>
<dbReference type="Proteomes" id="UP001162480">
    <property type="component" value="Chromosome 23"/>
</dbReference>
<dbReference type="InterPro" id="IPR027777">
    <property type="entry name" value="DCTN6"/>
</dbReference>
<sequence>MEMATITRSNIKIAPMAIVCKECDLIGDISIGARTIIHPKARIVAEAGPIIIGESNLIEEGVQIINKLPEDGSPTDETPVMVIGNHNVFEVASYVESLKIGNFNVVEVKGKTLIFSLHTHTHIYTQTHMHTYICIHTDTRTYTCTHTYMCIHRYTHIYTHTHAYMHTHTYTYTQTHTCTHIYVYTQIHTHIYIYIHTHAHPHTHIYWVILQIM</sequence>
<evidence type="ECO:0000313" key="8">
    <source>
        <dbReference type="Proteomes" id="UP001162480"/>
    </source>
</evidence>
<comment type="function">
    <text evidence="6">Part of the dynactin complex that activates the molecular motor dynein for ultra-processive transport along microtubules.</text>
</comment>
<dbReference type="InterPro" id="IPR011004">
    <property type="entry name" value="Trimer_LpxA-like_sf"/>
</dbReference>
<evidence type="ECO:0000256" key="1">
    <source>
        <dbReference type="ARBA" id="ARBA00004245"/>
    </source>
</evidence>
<keyword evidence="5" id="KW-0206">Cytoskeleton</keyword>
<evidence type="ECO:0000256" key="6">
    <source>
        <dbReference type="ARBA" id="ARBA00034687"/>
    </source>
</evidence>
<evidence type="ECO:0000256" key="4">
    <source>
        <dbReference type="ARBA" id="ARBA00022490"/>
    </source>
</evidence>
<evidence type="ECO:0000256" key="3">
    <source>
        <dbReference type="ARBA" id="ARBA00016573"/>
    </source>
</evidence>
<comment type="subcellular location">
    <subcellularLocation>
        <location evidence="1">Cytoplasm</location>
        <location evidence="1">Cytoskeleton</location>
    </subcellularLocation>
</comment>
<evidence type="ECO:0000313" key="7">
    <source>
        <dbReference type="EMBL" id="CAI9739227.1"/>
    </source>
</evidence>
<dbReference type="SUPFAM" id="SSF51161">
    <property type="entry name" value="Trimeric LpxA-like enzymes"/>
    <property type="match status" value="1"/>
</dbReference>
<gene>
    <name evidence="7" type="ORF">OCTVUL_1B011659</name>
</gene>
<dbReference type="PANTHER" id="PTHR13072:SF0">
    <property type="entry name" value="DYNACTIN SUBUNIT 6"/>
    <property type="match status" value="1"/>
</dbReference>
<evidence type="ECO:0000256" key="2">
    <source>
        <dbReference type="ARBA" id="ARBA00007719"/>
    </source>
</evidence>
<accession>A0AA36BSS1</accession>
<dbReference type="GO" id="GO:0005869">
    <property type="term" value="C:dynactin complex"/>
    <property type="evidence" value="ECO:0007669"/>
    <property type="project" value="InterPro"/>
</dbReference>
<dbReference type="GO" id="GO:0070840">
    <property type="term" value="F:dynein complex binding"/>
    <property type="evidence" value="ECO:0007669"/>
    <property type="project" value="TreeGrafter"/>
</dbReference>
<dbReference type="Gene3D" id="2.160.10.10">
    <property type="entry name" value="Hexapeptide repeat proteins"/>
    <property type="match status" value="1"/>
</dbReference>
<comment type="similarity">
    <text evidence="2">Belongs to the dynactin subunits 5/6 family. Dynactin subunit 6 subfamily.</text>
</comment>
<keyword evidence="4" id="KW-0963">Cytoplasm</keyword>
<name>A0AA36BSS1_OCTVU</name>
<protein>
    <recommendedName>
        <fullName evidence="3">Dynactin subunit 6</fullName>
    </recommendedName>
</protein>